<reference evidence="7 8" key="1">
    <citation type="journal article" date="2016" name="Front. Microbiol.">
        <title>Comprehensive Phylogenetic Analysis of Bovine Non-aureus Staphylococci Species Based on Whole-Genome Sequencing.</title>
        <authorList>
            <person name="Naushad S."/>
            <person name="Barkema H.W."/>
            <person name="Luby C."/>
            <person name="Condas L.A."/>
            <person name="Nobrega D.B."/>
            <person name="Carson D.A."/>
            <person name="De Buck J."/>
        </authorList>
    </citation>
    <scope>NUCLEOTIDE SEQUENCE [LARGE SCALE GENOMIC DNA]</scope>
    <source>
        <strain evidence="7 8">SNUC 2204</strain>
    </source>
</reference>
<dbReference type="InterPro" id="IPR012727">
    <property type="entry name" value="Gly_oxidase_ThiO"/>
</dbReference>
<dbReference type="AlphaFoldDB" id="A0A2T4PT55"/>
<organism evidence="7 8">
    <name type="scientific">Mammaliicoccus vitulinus</name>
    <dbReference type="NCBI Taxonomy" id="71237"/>
    <lineage>
        <taxon>Bacteria</taxon>
        <taxon>Bacillati</taxon>
        <taxon>Bacillota</taxon>
        <taxon>Bacilli</taxon>
        <taxon>Bacillales</taxon>
        <taxon>Staphylococcaceae</taxon>
        <taxon>Mammaliicoccus</taxon>
    </lineage>
</organism>
<dbReference type="GeneID" id="64117402"/>
<comment type="caution">
    <text evidence="7">The sequence shown here is derived from an EMBL/GenBank/DDBJ whole genome shotgun (WGS) entry which is preliminary data.</text>
</comment>
<comment type="pathway">
    <text evidence="1">Cofactor biosynthesis; thiamine diphosphate biosynthesis.</text>
</comment>
<dbReference type="UniPathway" id="UPA00060"/>
<dbReference type="PANTHER" id="PTHR13847">
    <property type="entry name" value="SARCOSINE DEHYDROGENASE-RELATED"/>
    <property type="match status" value="1"/>
</dbReference>
<evidence type="ECO:0000256" key="2">
    <source>
        <dbReference type="ARBA" id="ARBA00022977"/>
    </source>
</evidence>
<dbReference type="InterPro" id="IPR006076">
    <property type="entry name" value="FAD-dep_OxRdtase"/>
</dbReference>
<dbReference type="GO" id="GO:0005737">
    <property type="term" value="C:cytoplasm"/>
    <property type="evidence" value="ECO:0007669"/>
    <property type="project" value="TreeGrafter"/>
</dbReference>
<keyword evidence="2" id="KW-0784">Thiamine biosynthesis</keyword>
<dbReference type="SUPFAM" id="SSF51905">
    <property type="entry name" value="FAD/NAD(P)-binding domain"/>
    <property type="match status" value="1"/>
</dbReference>
<accession>A0A2T4PT55</accession>
<dbReference type="RefSeq" id="WP_107536821.1">
    <property type="nucleotide sequence ID" value="NZ_BMDF01000007.1"/>
</dbReference>
<dbReference type="EC" id="1.4.3.19" evidence="5"/>
<evidence type="ECO:0000256" key="4">
    <source>
        <dbReference type="ARBA" id="ARBA00049872"/>
    </source>
</evidence>
<dbReference type="GO" id="GO:0009229">
    <property type="term" value="P:thiamine diphosphate biosynthetic process"/>
    <property type="evidence" value="ECO:0007669"/>
    <property type="project" value="UniProtKB-UniPathway"/>
</dbReference>
<dbReference type="NCBIfam" id="TIGR02352">
    <property type="entry name" value="thiamin_ThiO"/>
    <property type="match status" value="1"/>
</dbReference>
<protein>
    <recommendedName>
        <fullName evidence="5">glycine oxidase</fullName>
        <ecNumber evidence="5">1.4.3.19</ecNumber>
    </recommendedName>
</protein>
<dbReference type="InterPro" id="IPR036188">
    <property type="entry name" value="FAD/NAD-bd_sf"/>
</dbReference>
<dbReference type="GO" id="GO:0050660">
    <property type="term" value="F:flavin adenine dinucleotide binding"/>
    <property type="evidence" value="ECO:0007669"/>
    <property type="project" value="InterPro"/>
</dbReference>
<dbReference type="SUPFAM" id="SSF54373">
    <property type="entry name" value="FAD-linked reductases, C-terminal domain"/>
    <property type="match status" value="1"/>
</dbReference>
<sequence length="368" mass="41470">MYDVVIIGSGVIGMSIARTLSDKDSLSIAVIDRDVPGLHASYKAGGMLGAQNEFVQDTALYQLALRSRDYFKSLSQDLYKETNINIDYQEHGLIKMAASEDDIECLKAQYHFLNQRDRSVTTLSENSLKDLCNDSIEFNHHAIYIPNDGQINASKYTKALLKSINNKGIDRLYHTEVKSLKRLKDCYKVQTSHSILLAKKVVVAGGAWSNDLLENYQIEPKVTGVKGEVLLLEHKHLNLKQTLFMTNGCYIVPKRGNRFLVGATSYVDDYSVGTSTEGEQWLFNKAAAYIPLLNSSNIIHKWSGIRPYTDHEWPIMDEIDNGLFLVTGHYRNGILLSPIIGKLMSEWIVNDQPPSLIKDFKAKRSVHL</sequence>
<dbReference type="Gene3D" id="3.30.9.10">
    <property type="entry name" value="D-Amino Acid Oxidase, subunit A, domain 2"/>
    <property type="match status" value="1"/>
</dbReference>
<dbReference type="PANTHER" id="PTHR13847:SF289">
    <property type="entry name" value="GLYCINE OXIDASE"/>
    <property type="match status" value="1"/>
</dbReference>
<evidence type="ECO:0000259" key="6">
    <source>
        <dbReference type="Pfam" id="PF01266"/>
    </source>
</evidence>
<evidence type="ECO:0000313" key="7">
    <source>
        <dbReference type="EMBL" id="PTI29530.1"/>
    </source>
</evidence>
<evidence type="ECO:0000256" key="1">
    <source>
        <dbReference type="ARBA" id="ARBA00004948"/>
    </source>
</evidence>
<gene>
    <name evidence="7" type="primary">thiO</name>
    <name evidence="7" type="ORF">BU072_07645</name>
</gene>
<evidence type="ECO:0000256" key="5">
    <source>
        <dbReference type="ARBA" id="ARBA00050018"/>
    </source>
</evidence>
<dbReference type="GO" id="GO:0043799">
    <property type="term" value="F:glycine oxidase activity"/>
    <property type="evidence" value="ECO:0007669"/>
    <property type="project" value="UniProtKB-EC"/>
</dbReference>
<comment type="catalytic activity">
    <reaction evidence="4">
        <text>glycine + O2 + H2O = glyoxylate + H2O2 + NH4(+)</text>
        <dbReference type="Rhea" id="RHEA:11532"/>
        <dbReference type="ChEBI" id="CHEBI:15377"/>
        <dbReference type="ChEBI" id="CHEBI:15379"/>
        <dbReference type="ChEBI" id="CHEBI:16240"/>
        <dbReference type="ChEBI" id="CHEBI:28938"/>
        <dbReference type="ChEBI" id="CHEBI:36655"/>
        <dbReference type="ChEBI" id="CHEBI:57305"/>
        <dbReference type="EC" id="1.4.3.19"/>
    </reaction>
</comment>
<dbReference type="Pfam" id="PF01266">
    <property type="entry name" value="DAO"/>
    <property type="match status" value="1"/>
</dbReference>
<dbReference type="Gene3D" id="3.50.50.60">
    <property type="entry name" value="FAD/NAD(P)-binding domain"/>
    <property type="match status" value="1"/>
</dbReference>
<keyword evidence="3" id="KW-0560">Oxidoreductase</keyword>
<dbReference type="Proteomes" id="UP000241209">
    <property type="component" value="Unassembled WGS sequence"/>
</dbReference>
<dbReference type="STRING" id="1167632.GCA_000286335_01942"/>
<feature type="domain" description="FAD dependent oxidoreductase" evidence="6">
    <location>
        <begin position="3"/>
        <end position="347"/>
    </location>
</feature>
<name>A0A2T4PT55_9STAP</name>
<evidence type="ECO:0000313" key="8">
    <source>
        <dbReference type="Proteomes" id="UP000241209"/>
    </source>
</evidence>
<evidence type="ECO:0000256" key="3">
    <source>
        <dbReference type="ARBA" id="ARBA00023002"/>
    </source>
</evidence>
<dbReference type="GO" id="GO:0009228">
    <property type="term" value="P:thiamine biosynthetic process"/>
    <property type="evidence" value="ECO:0007669"/>
    <property type="project" value="UniProtKB-KW"/>
</dbReference>
<proteinExistence type="predicted"/>
<dbReference type="EMBL" id="PZFK01000013">
    <property type="protein sequence ID" value="PTI29530.1"/>
    <property type="molecule type" value="Genomic_DNA"/>
</dbReference>